<name>A0A081C911_VECG1</name>
<organism evidence="1">
    <name type="scientific">Vecturithrix granuli</name>
    <dbReference type="NCBI Taxonomy" id="1499967"/>
    <lineage>
        <taxon>Bacteria</taxon>
        <taxon>Candidatus Moduliflexota</taxon>
        <taxon>Candidatus Vecturitrichia</taxon>
        <taxon>Candidatus Vecturitrichales</taxon>
        <taxon>Candidatus Vecturitrichaceae</taxon>
        <taxon>Candidatus Vecturithrix</taxon>
    </lineage>
</organism>
<sequence>MSQIATQHFSFSDLQLHPDQVINLLAQASTVALLFKRDGDDITVSSYPTYSQEVHELLEEAKTEHQARKQHGYDRAQAFQGLRESLQKISKYL</sequence>
<dbReference type="EMBL" id="DF820476">
    <property type="protein sequence ID" value="GAK61066.1"/>
    <property type="molecule type" value="Genomic_DNA"/>
</dbReference>
<accession>A0A081C911</accession>
<proteinExistence type="predicted"/>
<protein>
    <submittedName>
        <fullName evidence="1">Uncharacterized protein</fullName>
    </submittedName>
</protein>
<dbReference type="STRING" id="1499967.U27_00964"/>
<dbReference type="HOGENOM" id="CLU_2393819_0_0_0"/>
<keyword evidence="2" id="KW-1185">Reference proteome</keyword>
<evidence type="ECO:0000313" key="1">
    <source>
        <dbReference type="EMBL" id="GAK61066.1"/>
    </source>
</evidence>
<evidence type="ECO:0000313" key="2">
    <source>
        <dbReference type="Proteomes" id="UP000030661"/>
    </source>
</evidence>
<gene>
    <name evidence="1" type="ORF">U27_00964</name>
</gene>
<dbReference type="Proteomes" id="UP000030661">
    <property type="component" value="Unassembled WGS sequence"/>
</dbReference>
<reference evidence="1" key="1">
    <citation type="journal article" date="2015" name="PeerJ">
        <title>First genomic representation of candidate bacterial phylum KSB3 points to enhanced environmental sensing as a trigger of wastewater bulking.</title>
        <authorList>
            <person name="Sekiguchi Y."/>
            <person name="Ohashi A."/>
            <person name="Parks D.H."/>
            <person name="Yamauchi T."/>
            <person name="Tyson G.W."/>
            <person name="Hugenholtz P."/>
        </authorList>
    </citation>
    <scope>NUCLEOTIDE SEQUENCE [LARGE SCALE GENOMIC DNA]</scope>
</reference>
<dbReference type="AlphaFoldDB" id="A0A081C911"/>